<evidence type="ECO:0000313" key="4">
    <source>
        <dbReference type="Proteomes" id="UP001199319"/>
    </source>
</evidence>
<dbReference type="AlphaFoldDB" id="A0AAE3DEF6"/>
<feature type="compositionally biased region" description="Acidic residues" evidence="1">
    <location>
        <begin position="35"/>
        <end position="79"/>
    </location>
</feature>
<evidence type="ECO:0000256" key="1">
    <source>
        <dbReference type="SAM" id="MobiDB-lite"/>
    </source>
</evidence>
<feature type="compositionally biased region" description="Basic and acidic residues" evidence="1">
    <location>
        <begin position="104"/>
        <end position="116"/>
    </location>
</feature>
<feature type="region of interest" description="Disordered" evidence="1">
    <location>
        <begin position="143"/>
        <end position="175"/>
    </location>
</feature>
<evidence type="ECO:0000256" key="2">
    <source>
        <dbReference type="SAM" id="Phobius"/>
    </source>
</evidence>
<keyword evidence="4" id="KW-1185">Reference proteome</keyword>
<organism evidence="3 4">
    <name type="scientific">Brotocaccenecus cirricatena</name>
    <dbReference type="NCBI Taxonomy" id="3064195"/>
    <lineage>
        <taxon>Bacteria</taxon>
        <taxon>Bacillati</taxon>
        <taxon>Bacillota</taxon>
        <taxon>Clostridia</taxon>
        <taxon>Eubacteriales</taxon>
        <taxon>Oscillospiraceae</taxon>
        <taxon>Brotocaccenecus</taxon>
    </lineage>
</organism>
<keyword evidence="2" id="KW-0812">Transmembrane</keyword>
<feature type="transmembrane region" description="Helical" evidence="2">
    <location>
        <begin position="187"/>
        <end position="204"/>
    </location>
</feature>
<reference evidence="3" key="1">
    <citation type="submission" date="2021-10" db="EMBL/GenBank/DDBJ databases">
        <title>Anaerobic single-cell dispensing facilitates the cultivation of human gut bacteria.</title>
        <authorList>
            <person name="Afrizal A."/>
        </authorList>
    </citation>
    <scope>NUCLEOTIDE SEQUENCE</scope>
    <source>
        <strain evidence="3">CLA-AA-H272</strain>
    </source>
</reference>
<dbReference type="Proteomes" id="UP001199319">
    <property type="component" value="Unassembled WGS sequence"/>
</dbReference>
<gene>
    <name evidence="3" type="ORF">LKD37_01905</name>
</gene>
<dbReference type="EMBL" id="JAJEPW010000003">
    <property type="protein sequence ID" value="MCC2128284.1"/>
    <property type="molecule type" value="Genomic_DNA"/>
</dbReference>
<feature type="transmembrane region" description="Helical" evidence="2">
    <location>
        <begin position="281"/>
        <end position="300"/>
    </location>
</feature>
<evidence type="ECO:0000313" key="3">
    <source>
        <dbReference type="EMBL" id="MCC2128284.1"/>
    </source>
</evidence>
<feature type="transmembrane region" description="Helical" evidence="2">
    <location>
        <begin position="216"/>
        <end position="238"/>
    </location>
</feature>
<name>A0AAE3DEF6_9FIRM</name>
<comment type="caution">
    <text evidence="3">The sequence shown here is derived from an EMBL/GenBank/DDBJ whole genome shotgun (WGS) entry which is preliminary data.</text>
</comment>
<proteinExistence type="predicted"/>
<feature type="compositionally biased region" description="Basic and acidic residues" evidence="1">
    <location>
        <begin position="143"/>
        <end position="152"/>
    </location>
</feature>
<feature type="region of interest" description="Disordered" evidence="1">
    <location>
        <begin position="1"/>
        <end position="131"/>
    </location>
</feature>
<protein>
    <submittedName>
        <fullName evidence="3">Uncharacterized protein</fullName>
    </submittedName>
</protein>
<feature type="transmembrane region" description="Helical" evidence="2">
    <location>
        <begin position="357"/>
        <end position="374"/>
    </location>
</feature>
<feature type="compositionally biased region" description="Basic and acidic residues" evidence="1">
    <location>
        <begin position="81"/>
        <end position="97"/>
    </location>
</feature>
<dbReference type="RefSeq" id="WP_302927690.1">
    <property type="nucleotide sequence ID" value="NZ_JAJEPW010000003.1"/>
</dbReference>
<keyword evidence="2" id="KW-0472">Membrane</keyword>
<feature type="transmembrane region" description="Helical" evidence="2">
    <location>
        <begin position="380"/>
        <end position="403"/>
    </location>
</feature>
<feature type="transmembrane region" description="Helical" evidence="2">
    <location>
        <begin position="696"/>
        <end position="716"/>
    </location>
</feature>
<feature type="transmembrane region" description="Helical" evidence="2">
    <location>
        <begin position="665"/>
        <end position="684"/>
    </location>
</feature>
<accession>A0AAE3DEF6</accession>
<feature type="compositionally biased region" description="Acidic residues" evidence="1">
    <location>
        <begin position="153"/>
        <end position="168"/>
    </location>
</feature>
<sequence>MRNEDMRPTPPEMDFTIDDILDEFGSGGSRRDPEPEPAPEPEPIPEPEPVPEPEPAPEPEQEPEQEPQPEPEPEPEPVPEPEYRPDDEPPRDNPLDRLRRRFRQRQEDPDEPRAVPEEDDEDGVLPERVPLRERLSAAAQWVRDRIPARDLENPDDTPEEPPEPEPTMDDAAREQKWQCARLHRQRLLLTAPTLLAIAVAVIDGLDLLSQGWYDHVWLRCGIPAGLLALCLLLSTRLWHEAGESLGHGRVTAPAAALVCGLAALADSAQCLFLGQCPNLPFAAPAAALLYLCACGQYRAARARYDSFRLAQLGGTPPYVASVTAAGACKQQGRLEGFYRMWQSPDPAARWQPILTPLYLALATVLALVAALSGHQMNRFLWLWSALLSATVPLSLPLSGTLPLSLLCRRLHKSGCAVAGWRGARAITAARRVVVTDEDLFPVGVLSLRGKEKNEPSAALGTVELNGLKVYDQEIGEALAYAEALCRAAGSQLTPLLLQLMDGQVSFRYDAHDLHYYEDGGIDCTIRGATVAMGSAYFMKKRRIALPRDLKMETGVFMTVDGRLAAIFAVKYLPSRNVEWALRALRRNRVTPVLATRGVNITPNLLKRKFRLNARPIYPGVATRLALADLTAQPGETPNALIYRDGLLPMAETVIGSQRMCQAVRWSTILSWIGGLCGLVLSYYLTTAGDFAALSPLYMLAFLVLLLLPTLLLSGLVKYY</sequence>
<keyword evidence="2" id="KW-1133">Transmembrane helix</keyword>